<feature type="region of interest" description="Disordered" evidence="1">
    <location>
        <begin position="82"/>
        <end position="146"/>
    </location>
</feature>
<dbReference type="AlphaFoldDB" id="A0A5B7DGM6"/>
<proteinExistence type="predicted"/>
<evidence type="ECO:0000313" key="3">
    <source>
        <dbReference type="EMBL" id="MPC20490.1"/>
    </source>
</evidence>
<reference evidence="3 4" key="1">
    <citation type="submission" date="2019-05" db="EMBL/GenBank/DDBJ databases">
        <title>Another draft genome of Portunus trituberculatus and its Hox gene families provides insights of decapod evolution.</title>
        <authorList>
            <person name="Jeong J.-H."/>
            <person name="Song I."/>
            <person name="Kim S."/>
            <person name="Choi T."/>
            <person name="Kim D."/>
            <person name="Ryu S."/>
            <person name="Kim W."/>
        </authorList>
    </citation>
    <scope>NUCLEOTIDE SEQUENCE [LARGE SCALE GENOMIC DNA]</scope>
    <source>
        <tissue evidence="3">Muscle</tissue>
    </source>
</reference>
<feature type="compositionally biased region" description="Pro residues" evidence="1">
    <location>
        <begin position="129"/>
        <end position="146"/>
    </location>
</feature>
<dbReference type="EMBL" id="VSRR010000877">
    <property type="protein sequence ID" value="MPC20490.1"/>
    <property type="molecule type" value="Genomic_DNA"/>
</dbReference>
<feature type="compositionally biased region" description="Basic and acidic residues" evidence="1">
    <location>
        <begin position="11"/>
        <end position="20"/>
    </location>
</feature>
<feature type="compositionally biased region" description="Polar residues" evidence="1">
    <location>
        <begin position="1"/>
        <end position="10"/>
    </location>
</feature>
<feature type="compositionally biased region" description="Pro residues" evidence="1">
    <location>
        <begin position="85"/>
        <end position="96"/>
    </location>
</feature>
<evidence type="ECO:0000256" key="2">
    <source>
        <dbReference type="SAM" id="Phobius"/>
    </source>
</evidence>
<organism evidence="3 4">
    <name type="scientific">Portunus trituberculatus</name>
    <name type="common">Swimming crab</name>
    <name type="synonym">Neptunus trituberculatus</name>
    <dbReference type="NCBI Taxonomy" id="210409"/>
    <lineage>
        <taxon>Eukaryota</taxon>
        <taxon>Metazoa</taxon>
        <taxon>Ecdysozoa</taxon>
        <taxon>Arthropoda</taxon>
        <taxon>Crustacea</taxon>
        <taxon>Multicrustacea</taxon>
        <taxon>Malacostraca</taxon>
        <taxon>Eumalacostraca</taxon>
        <taxon>Eucarida</taxon>
        <taxon>Decapoda</taxon>
        <taxon>Pleocyemata</taxon>
        <taxon>Brachyura</taxon>
        <taxon>Eubrachyura</taxon>
        <taxon>Portunoidea</taxon>
        <taxon>Portunidae</taxon>
        <taxon>Portuninae</taxon>
        <taxon>Portunus</taxon>
    </lineage>
</organism>
<gene>
    <name evidence="3" type="ORF">E2C01_013437</name>
</gene>
<keyword evidence="2" id="KW-0472">Membrane</keyword>
<feature type="transmembrane region" description="Helical" evidence="2">
    <location>
        <begin position="51"/>
        <end position="74"/>
    </location>
</feature>
<dbReference type="Proteomes" id="UP000324222">
    <property type="component" value="Unassembled WGS sequence"/>
</dbReference>
<keyword evidence="4" id="KW-1185">Reference proteome</keyword>
<accession>A0A5B7DGM6</accession>
<name>A0A5B7DGM6_PORTR</name>
<sequence length="202" mass="21975">MRAQAHSRSSYKGDPRDLPLDPHSQQQNDRPAAPVVPWQSAEPGLSPPPPLLLLLLSPLLPLLLLLLQALWLFWGSGSSGRVPHLPRPSPPTPLPPGHRLLRGKVPPLARPLPGSATPLSLTFWDDSHPPPSRPVDTPPSPSPTECPLPPEELCRGLCGGSSTTLERHSCIRITKLNHFPSSMAMQQLSLFLNINDKSDQHA</sequence>
<evidence type="ECO:0000313" key="4">
    <source>
        <dbReference type="Proteomes" id="UP000324222"/>
    </source>
</evidence>
<evidence type="ECO:0000256" key="1">
    <source>
        <dbReference type="SAM" id="MobiDB-lite"/>
    </source>
</evidence>
<protein>
    <submittedName>
        <fullName evidence="3">Uncharacterized protein</fullName>
    </submittedName>
</protein>
<keyword evidence="2" id="KW-0812">Transmembrane</keyword>
<comment type="caution">
    <text evidence="3">The sequence shown here is derived from an EMBL/GenBank/DDBJ whole genome shotgun (WGS) entry which is preliminary data.</text>
</comment>
<keyword evidence="2" id="KW-1133">Transmembrane helix</keyword>
<feature type="region of interest" description="Disordered" evidence="1">
    <location>
        <begin position="1"/>
        <end position="41"/>
    </location>
</feature>